<dbReference type="OrthoDB" id="2446216at2759"/>
<protein>
    <submittedName>
        <fullName evidence="3">Uncharacterized protein</fullName>
    </submittedName>
</protein>
<reference evidence="3 4" key="1">
    <citation type="submission" date="2018-06" db="EMBL/GenBank/DDBJ databases">
        <title>Comparative genomics reveals the genomic features of Rhizophagus irregularis, R. cerebriforme, R. diaphanum and Gigaspora rosea, and their symbiotic lifestyle signature.</title>
        <authorList>
            <person name="Morin E."/>
            <person name="San Clemente H."/>
            <person name="Chen E.C.H."/>
            <person name="De La Providencia I."/>
            <person name="Hainaut M."/>
            <person name="Kuo A."/>
            <person name="Kohler A."/>
            <person name="Murat C."/>
            <person name="Tang N."/>
            <person name="Roy S."/>
            <person name="Loubradou J."/>
            <person name="Henrissat B."/>
            <person name="Grigoriev I.V."/>
            <person name="Corradi N."/>
            <person name="Roux C."/>
            <person name="Martin F.M."/>
        </authorList>
    </citation>
    <scope>NUCLEOTIDE SEQUENCE [LARGE SCALE GENOMIC DNA]</scope>
    <source>
        <strain evidence="3 4">DAOM 194757</strain>
    </source>
</reference>
<dbReference type="EMBL" id="QKWP01000108">
    <property type="protein sequence ID" value="RIB27190.1"/>
    <property type="molecule type" value="Genomic_DNA"/>
</dbReference>
<feature type="coiled-coil region" evidence="1">
    <location>
        <begin position="132"/>
        <end position="163"/>
    </location>
</feature>
<sequence>MRYPAFYAGVFPNKYGSQACDSVRVGDCQIFVAKLDIKLFLESPVSGERDSGMHNEIRGATVVRQYGSNEARDIMINRNRDQDWEAREWAVKIKSYNKDNKFDAQKVAKIIYEESKASDVKELTSTMQGLMISQIEKKLDDDIQEIKETVKELVKAIKNFTVKEELS</sequence>
<organism evidence="3 4">
    <name type="scientific">Gigaspora rosea</name>
    <dbReference type="NCBI Taxonomy" id="44941"/>
    <lineage>
        <taxon>Eukaryota</taxon>
        <taxon>Fungi</taxon>
        <taxon>Fungi incertae sedis</taxon>
        <taxon>Mucoromycota</taxon>
        <taxon>Glomeromycotina</taxon>
        <taxon>Glomeromycetes</taxon>
        <taxon>Diversisporales</taxon>
        <taxon>Gigasporaceae</taxon>
        <taxon>Gigaspora</taxon>
    </lineage>
</organism>
<dbReference type="AlphaFoldDB" id="A0A397VX64"/>
<proteinExistence type="predicted"/>
<evidence type="ECO:0000313" key="2">
    <source>
        <dbReference type="EMBL" id="RIB00345.1"/>
    </source>
</evidence>
<evidence type="ECO:0000313" key="3">
    <source>
        <dbReference type="EMBL" id="RIB27190.1"/>
    </source>
</evidence>
<keyword evidence="1" id="KW-0175">Coiled coil</keyword>
<evidence type="ECO:0000313" key="4">
    <source>
        <dbReference type="Proteomes" id="UP000266673"/>
    </source>
</evidence>
<dbReference type="EMBL" id="QKWP01004444">
    <property type="protein sequence ID" value="RIB00345.1"/>
    <property type="molecule type" value="Genomic_DNA"/>
</dbReference>
<accession>A0A397VX64</accession>
<name>A0A397VX64_9GLOM</name>
<gene>
    <name evidence="3" type="ORF">C2G38_2161287</name>
    <name evidence="2" type="ORF">C2G38_2234652</name>
</gene>
<evidence type="ECO:0000256" key="1">
    <source>
        <dbReference type="SAM" id="Coils"/>
    </source>
</evidence>
<keyword evidence="4" id="KW-1185">Reference proteome</keyword>
<dbReference type="Proteomes" id="UP000266673">
    <property type="component" value="Unassembled WGS sequence"/>
</dbReference>
<comment type="caution">
    <text evidence="3">The sequence shown here is derived from an EMBL/GenBank/DDBJ whole genome shotgun (WGS) entry which is preliminary data.</text>
</comment>